<proteinExistence type="predicted"/>
<dbReference type="InterPro" id="IPR001190">
    <property type="entry name" value="SRCR"/>
</dbReference>
<dbReference type="GO" id="GO:0016020">
    <property type="term" value="C:membrane"/>
    <property type="evidence" value="ECO:0007669"/>
    <property type="project" value="InterPro"/>
</dbReference>
<name>A0A151IA55_9HYME</name>
<keyword evidence="1" id="KW-1015">Disulfide bond</keyword>
<evidence type="ECO:0000256" key="2">
    <source>
        <dbReference type="PROSITE-ProRule" id="PRU00196"/>
    </source>
</evidence>
<accession>A0A151IA55</accession>
<dbReference type="PROSITE" id="PS50287">
    <property type="entry name" value="SRCR_2"/>
    <property type="match status" value="1"/>
</dbReference>
<dbReference type="Proteomes" id="UP000078542">
    <property type="component" value="Unassembled WGS sequence"/>
</dbReference>
<dbReference type="STRING" id="456900.A0A151IA55"/>
<dbReference type="Gene3D" id="3.10.250.10">
    <property type="entry name" value="SRCR-like domain"/>
    <property type="match status" value="1"/>
</dbReference>
<dbReference type="EMBL" id="KQ978239">
    <property type="protein sequence ID" value="KYM96052.1"/>
    <property type="molecule type" value="Genomic_DNA"/>
</dbReference>
<comment type="caution">
    <text evidence="2">Lacks conserved residue(s) required for the propagation of feature annotation.</text>
</comment>
<dbReference type="InterPro" id="IPR036772">
    <property type="entry name" value="SRCR-like_dom_sf"/>
</dbReference>
<gene>
    <name evidence="4" type="ORF">ALC62_13303</name>
</gene>
<keyword evidence="5" id="KW-1185">Reference proteome</keyword>
<evidence type="ECO:0000256" key="1">
    <source>
        <dbReference type="ARBA" id="ARBA00023157"/>
    </source>
</evidence>
<organism evidence="4 5">
    <name type="scientific">Cyphomyrmex costatus</name>
    <dbReference type="NCBI Taxonomy" id="456900"/>
    <lineage>
        <taxon>Eukaryota</taxon>
        <taxon>Metazoa</taxon>
        <taxon>Ecdysozoa</taxon>
        <taxon>Arthropoda</taxon>
        <taxon>Hexapoda</taxon>
        <taxon>Insecta</taxon>
        <taxon>Pterygota</taxon>
        <taxon>Neoptera</taxon>
        <taxon>Endopterygota</taxon>
        <taxon>Hymenoptera</taxon>
        <taxon>Apocrita</taxon>
        <taxon>Aculeata</taxon>
        <taxon>Formicoidea</taxon>
        <taxon>Formicidae</taxon>
        <taxon>Myrmicinae</taxon>
        <taxon>Cyphomyrmex</taxon>
    </lineage>
</organism>
<evidence type="ECO:0000259" key="3">
    <source>
        <dbReference type="PROSITE" id="PS50287"/>
    </source>
</evidence>
<evidence type="ECO:0000313" key="5">
    <source>
        <dbReference type="Proteomes" id="UP000078542"/>
    </source>
</evidence>
<sequence>MENSTWIPLAASTTSRSNLSPTFKPTWKPFTFSSPLWIPIWTTLRPFYDRSEHHVIYHDYDHTYRGSRYQDYEPQWKRSEWKPSNNNLKQSSDSNYVFQDHLDRQWMENHRIDQEQKPIYYDRPKGSWSYEHRNQNHHYDHRYYPPSFHYHHHHHYHNYRSTSNPPVNPSWNSDNPATLIGNRKYDQGFQGYTASTGDWHFDPHNSDHYDKHAALSETDQRQYQPYFPSRGYNQNNNQFYNIHNETKFSSVPYLLANQRTNHDLPPIKQDYNRTTPGLHHSSFNHTFSFAGNLLLNNSNNSNKIIKNLNQNKLRQNSLLPSWVGQENMTWNQSNRSFTFHPSMWHDQQNVQEEIQTHSSDQDLPFPIYYVQPVHPLIHSKKSIRPTPISGQVIRLRDGFGPSNGYVEVQGVLPGWGILCDSRNSWTLREAHILCRQLGYSRSSSV</sequence>
<protein>
    <recommendedName>
        <fullName evidence="3">SRCR domain-containing protein</fullName>
    </recommendedName>
</protein>
<dbReference type="Pfam" id="PF00530">
    <property type="entry name" value="SRCR"/>
    <property type="match status" value="1"/>
</dbReference>
<feature type="domain" description="SRCR" evidence="3">
    <location>
        <begin position="393"/>
        <end position="445"/>
    </location>
</feature>
<dbReference type="AlphaFoldDB" id="A0A151IA55"/>
<evidence type="ECO:0000313" key="4">
    <source>
        <dbReference type="EMBL" id="KYM96052.1"/>
    </source>
</evidence>
<reference evidence="4 5" key="1">
    <citation type="submission" date="2016-03" db="EMBL/GenBank/DDBJ databases">
        <title>Cyphomyrmex costatus WGS genome.</title>
        <authorList>
            <person name="Nygaard S."/>
            <person name="Hu H."/>
            <person name="Boomsma J."/>
            <person name="Zhang G."/>
        </authorList>
    </citation>
    <scope>NUCLEOTIDE SEQUENCE [LARGE SCALE GENOMIC DNA]</scope>
    <source>
        <strain evidence="4">MS0001</strain>
        <tissue evidence="4">Whole body</tissue>
    </source>
</reference>
<dbReference type="SUPFAM" id="SSF56487">
    <property type="entry name" value="SRCR-like"/>
    <property type="match status" value="1"/>
</dbReference>